<evidence type="ECO:0000313" key="2">
    <source>
        <dbReference type="EMBL" id="EXB61181.1"/>
    </source>
</evidence>
<proteinExistence type="predicted"/>
<evidence type="ECO:0000313" key="3">
    <source>
        <dbReference type="Proteomes" id="UP000030645"/>
    </source>
</evidence>
<organism evidence="2 3">
    <name type="scientific">Morus notabilis</name>
    <dbReference type="NCBI Taxonomy" id="981085"/>
    <lineage>
        <taxon>Eukaryota</taxon>
        <taxon>Viridiplantae</taxon>
        <taxon>Streptophyta</taxon>
        <taxon>Embryophyta</taxon>
        <taxon>Tracheophyta</taxon>
        <taxon>Spermatophyta</taxon>
        <taxon>Magnoliopsida</taxon>
        <taxon>eudicotyledons</taxon>
        <taxon>Gunneridae</taxon>
        <taxon>Pentapetalae</taxon>
        <taxon>rosids</taxon>
        <taxon>fabids</taxon>
        <taxon>Rosales</taxon>
        <taxon>Moraceae</taxon>
        <taxon>Moreae</taxon>
        <taxon>Morus</taxon>
    </lineage>
</organism>
<dbReference type="Proteomes" id="UP000030645">
    <property type="component" value="Unassembled WGS sequence"/>
</dbReference>
<reference evidence="3" key="1">
    <citation type="submission" date="2013-01" db="EMBL/GenBank/DDBJ databases">
        <title>Draft Genome Sequence of a Mulberry Tree, Morus notabilis C.K. Schneid.</title>
        <authorList>
            <person name="He N."/>
            <person name="Zhao S."/>
        </authorList>
    </citation>
    <scope>NUCLEOTIDE SEQUENCE</scope>
</reference>
<evidence type="ECO:0000256" key="1">
    <source>
        <dbReference type="SAM" id="MobiDB-lite"/>
    </source>
</evidence>
<keyword evidence="3" id="KW-1185">Reference proteome</keyword>
<name>W9QZP7_9ROSA</name>
<gene>
    <name evidence="2" type="ORF">L484_007448</name>
</gene>
<accession>W9QZP7</accession>
<dbReference type="AlphaFoldDB" id="W9QZP7"/>
<dbReference type="EMBL" id="KE344402">
    <property type="protein sequence ID" value="EXB61181.1"/>
    <property type="molecule type" value="Genomic_DNA"/>
</dbReference>
<feature type="region of interest" description="Disordered" evidence="1">
    <location>
        <begin position="33"/>
        <end position="53"/>
    </location>
</feature>
<sequence>MFVQCLPAKLPRPELGHLSFACTTDIPLHTSANCEPQKKATPSSPPSQPACYRSPISSADSILRRSIDLLPVLP</sequence>
<protein>
    <submittedName>
        <fullName evidence="2">Uncharacterized protein</fullName>
    </submittedName>
</protein>